<protein>
    <submittedName>
        <fullName evidence="1">Uncharacterized protein</fullName>
    </submittedName>
</protein>
<reference evidence="1 2" key="1">
    <citation type="journal article" date="2013" name="Curr. Biol.">
        <title>The Genome of the Foraminiferan Reticulomyxa filosa.</title>
        <authorList>
            <person name="Glockner G."/>
            <person name="Hulsmann N."/>
            <person name="Schleicher M."/>
            <person name="Noegel A.A."/>
            <person name="Eichinger L."/>
            <person name="Gallinger C."/>
            <person name="Pawlowski J."/>
            <person name="Sierra R."/>
            <person name="Euteneuer U."/>
            <person name="Pillet L."/>
            <person name="Moustafa A."/>
            <person name="Platzer M."/>
            <person name="Groth M."/>
            <person name="Szafranski K."/>
            <person name="Schliwa M."/>
        </authorList>
    </citation>
    <scope>NUCLEOTIDE SEQUENCE [LARGE SCALE GENOMIC DNA]</scope>
</reference>
<dbReference type="Proteomes" id="UP000023152">
    <property type="component" value="Unassembled WGS sequence"/>
</dbReference>
<comment type="caution">
    <text evidence="1">The sequence shown here is derived from an EMBL/GenBank/DDBJ whole genome shotgun (WGS) entry which is preliminary data.</text>
</comment>
<proteinExistence type="predicted"/>
<name>X6NCW5_RETFI</name>
<evidence type="ECO:0000313" key="1">
    <source>
        <dbReference type="EMBL" id="ETO23167.1"/>
    </source>
</evidence>
<keyword evidence="2" id="KW-1185">Reference proteome</keyword>
<accession>X6NCW5</accession>
<gene>
    <name evidence="1" type="ORF">RFI_14018</name>
</gene>
<sequence>MSELNTKQIPTEQENEEKWTAVDPTTFLGKTVTLETGHSGTVVRYDSTQKQYRVEVWKKHKLEQSKKPPPIFLDLERVNEAKERWHKSQAEENQDLDTMAVEEFNATTDSNEETKIADEAKHANKNKIKKCELLWIFAQRNMAFDLKQLEIDLGTKEAEELMQAYARYSSEWKEKKKDWENDGKDIFKSVLDALMWPGICTRWKCFFEFVTKWIIGQDTIPTSLQSLHDLVEAFANELGRVTSYRALGLKETEVQAIYDLNRIVPTGGLKATPAELKKIINTEGLTKCE</sequence>
<organism evidence="1 2">
    <name type="scientific">Reticulomyxa filosa</name>
    <dbReference type="NCBI Taxonomy" id="46433"/>
    <lineage>
        <taxon>Eukaryota</taxon>
        <taxon>Sar</taxon>
        <taxon>Rhizaria</taxon>
        <taxon>Retaria</taxon>
        <taxon>Foraminifera</taxon>
        <taxon>Monothalamids</taxon>
        <taxon>Reticulomyxidae</taxon>
        <taxon>Reticulomyxa</taxon>
    </lineage>
</organism>
<dbReference type="EMBL" id="ASPP01010149">
    <property type="protein sequence ID" value="ETO23167.1"/>
    <property type="molecule type" value="Genomic_DNA"/>
</dbReference>
<dbReference type="AlphaFoldDB" id="X6NCW5"/>
<evidence type="ECO:0000313" key="2">
    <source>
        <dbReference type="Proteomes" id="UP000023152"/>
    </source>
</evidence>
<dbReference type="OrthoDB" id="10259260at2759"/>